<keyword evidence="1 6" id="KW-0444">Lipid biosynthesis</keyword>
<dbReference type="InterPro" id="IPR001451">
    <property type="entry name" value="Hexapep"/>
</dbReference>
<dbReference type="Gene3D" id="2.160.10.10">
    <property type="entry name" value="Hexapeptide repeat proteins"/>
    <property type="match status" value="1"/>
</dbReference>
<dbReference type="HAMAP" id="MF_00523">
    <property type="entry name" value="LpxD"/>
    <property type="match status" value="1"/>
</dbReference>
<dbReference type="GO" id="GO:0016020">
    <property type="term" value="C:membrane"/>
    <property type="evidence" value="ECO:0007669"/>
    <property type="project" value="GOC"/>
</dbReference>
<comment type="catalytic activity">
    <reaction evidence="6">
        <text>a UDP-3-O-[(3R)-3-hydroxyacyl]-alpha-D-glucosamine + a (3R)-hydroxyacyl-[ACP] = a UDP-2-N,3-O-bis[(3R)-3-hydroxyacyl]-alpha-D-glucosamine + holo-[ACP] + H(+)</text>
        <dbReference type="Rhea" id="RHEA:53836"/>
        <dbReference type="Rhea" id="RHEA-COMP:9685"/>
        <dbReference type="Rhea" id="RHEA-COMP:9945"/>
        <dbReference type="ChEBI" id="CHEBI:15378"/>
        <dbReference type="ChEBI" id="CHEBI:64479"/>
        <dbReference type="ChEBI" id="CHEBI:78827"/>
        <dbReference type="ChEBI" id="CHEBI:137740"/>
        <dbReference type="ChEBI" id="CHEBI:137748"/>
        <dbReference type="EC" id="2.3.1.191"/>
    </reaction>
</comment>
<comment type="caution">
    <text evidence="8">The sequence shown here is derived from an EMBL/GenBank/DDBJ whole genome shotgun (WGS) entry which is preliminary data.</text>
</comment>
<evidence type="ECO:0000256" key="3">
    <source>
        <dbReference type="ARBA" id="ARBA00022679"/>
    </source>
</evidence>
<dbReference type="Proteomes" id="UP000885931">
    <property type="component" value="Unassembled WGS sequence"/>
</dbReference>
<dbReference type="UniPathway" id="UPA00973"/>
<comment type="subunit">
    <text evidence="6">Homotrimer.</text>
</comment>
<gene>
    <name evidence="6 8" type="primary">lpxD</name>
    <name evidence="8" type="ORF">ENG67_04430</name>
</gene>
<keyword evidence="3 6" id="KW-0808">Transferase</keyword>
<dbReference type="SUPFAM" id="SSF51161">
    <property type="entry name" value="Trimeric LpxA-like enzymes"/>
    <property type="match status" value="1"/>
</dbReference>
<protein>
    <recommendedName>
        <fullName evidence="6">UDP-3-O-acylglucosamine N-acyltransferase</fullName>
        <ecNumber evidence="6">2.3.1.191</ecNumber>
    </recommendedName>
</protein>
<evidence type="ECO:0000313" key="8">
    <source>
        <dbReference type="EMBL" id="HDM90438.1"/>
    </source>
</evidence>
<keyword evidence="4 6" id="KW-0443">Lipid metabolism</keyword>
<organism evidence="8">
    <name type="scientific">candidate division WOR-3 bacterium</name>
    <dbReference type="NCBI Taxonomy" id="2052148"/>
    <lineage>
        <taxon>Bacteria</taxon>
        <taxon>Bacteria division WOR-3</taxon>
    </lineage>
</organism>
<reference evidence="8" key="1">
    <citation type="journal article" date="2020" name="mSystems">
        <title>Genome- and Community-Level Interaction Insights into Carbon Utilization and Element Cycling Functions of Hydrothermarchaeota in Hydrothermal Sediment.</title>
        <authorList>
            <person name="Zhou Z."/>
            <person name="Liu Y."/>
            <person name="Xu W."/>
            <person name="Pan J."/>
            <person name="Luo Z.H."/>
            <person name="Li M."/>
        </authorList>
    </citation>
    <scope>NUCLEOTIDE SEQUENCE [LARGE SCALE GENOMIC DNA]</scope>
    <source>
        <strain evidence="8">HyVt-237</strain>
    </source>
</reference>
<keyword evidence="5 6" id="KW-0012">Acyltransferase</keyword>
<dbReference type="InterPro" id="IPR007691">
    <property type="entry name" value="LpxD"/>
</dbReference>
<keyword evidence="2 6" id="KW-0441">Lipid A biosynthesis</keyword>
<dbReference type="NCBIfam" id="NF002060">
    <property type="entry name" value="PRK00892.1"/>
    <property type="match status" value="1"/>
</dbReference>
<evidence type="ECO:0000256" key="6">
    <source>
        <dbReference type="HAMAP-Rule" id="MF_00523"/>
    </source>
</evidence>
<dbReference type="GO" id="GO:0009245">
    <property type="term" value="P:lipid A biosynthetic process"/>
    <property type="evidence" value="ECO:0007669"/>
    <property type="project" value="UniProtKB-UniRule"/>
</dbReference>
<comment type="similarity">
    <text evidence="6">Belongs to the transferase hexapeptide repeat family. LpxD subfamily.</text>
</comment>
<proteinExistence type="inferred from homology"/>
<dbReference type="Pfam" id="PF00132">
    <property type="entry name" value="Hexapep"/>
    <property type="match status" value="3"/>
</dbReference>
<dbReference type="CDD" id="cd03352">
    <property type="entry name" value="LbH_LpxD"/>
    <property type="match status" value="1"/>
</dbReference>
<comment type="function">
    <text evidence="6">Catalyzes the N-acylation of UDP-3-O-acylglucosamine using 3-hydroxyacyl-ACP as the acyl donor. Is involved in the biosynthesis of lipid A, a phosphorylated glycolipid that anchors the lipopolysaccharide to the outer membrane of the cell.</text>
</comment>
<dbReference type="PANTHER" id="PTHR43378">
    <property type="entry name" value="UDP-3-O-ACYLGLUCOSAMINE N-ACYLTRANSFERASE"/>
    <property type="match status" value="1"/>
</dbReference>
<evidence type="ECO:0000256" key="7">
    <source>
        <dbReference type="SAM" id="MobiDB-lite"/>
    </source>
</evidence>
<comment type="pathway">
    <text evidence="6">Bacterial outer membrane biogenesis; LPS lipid A biosynthesis.</text>
</comment>
<feature type="compositionally biased region" description="Low complexity" evidence="7">
    <location>
        <begin position="1"/>
        <end position="12"/>
    </location>
</feature>
<dbReference type="InterPro" id="IPR011004">
    <property type="entry name" value="Trimer_LpxA-like_sf"/>
</dbReference>
<evidence type="ECO:0000256" key="4">
    <source>
        <dbReference type="ARBA" id="ARBA00023098"/>
    </source>
</evidence>
<dbReference type="AlphaFoldDB" id="A0A7C0XDC6"/>
<sequence length="345" mass="36467">MKASELAELLGGDLEGNPDAPVRKPVPLEQAGEGDTALLLSPDFEKKIDPKKVGVLIAGQRPGKIEASALILVPDPRRAMIALLERYAPAEEIPPGVSELARVGEGTSVGDGSAIMPFSCIGKNVSIGRNTRIYPFTYVGDGASIGDDCILYPGVYIGTNCVVGNRVIVHSGARIGADGFGFFRIDGKYVKIPQIGRVVIEDDCEIGANATIDRATLGETRIGRGTKIDNLVQVGHNVTIGSDTVIAAQTGIAGSTEVGSGVMMGGQVGIADHLVIGDNVVIMAKSGITQSIPPGKVYSGYFARERGSFLKSQMLFYKLPEIWKRLKKLEEKLAGSENTKGEDQS</sequence>
<dbReference type="Gene3D" id="3.40.1390.10">
    <property type="entry name" value="MurE/MurF, N-terminal domain"/>
    <property type="match status" value="1"/>
</dbReference>
<evidence type="ECO:0000256" key="1">
    <source>
        <dbReference type="ARBA" id="ARBA00022516"/>
    </source>
</evidence>
<feature type="region of interest" description="Disordered" evidence="7">
    <location>
        <begin position="1"/>
        <end position="28"/>
    </location>
</feature>
<feature type="active site" description="Proton acceptor" evidence="6">
    <location>
        <position position="236"/>
    </location>
</feature>
<dbReference type="EMBL" id="DRBW01000173">
    <property type="protein sequence ID" value="HDM90438.1"/>
    <property type="molecule type" value="Genomic_DNA"/>
</dbReference>
<dbReference type="PANTHER" id="PTHR43378:SF2">
    <property type="entry name" value="UDP-3-O-ACYLGLUCOSAMINE N-ACYLTRANSFERASE 1, MITOCHONDRIAL-RELATED"/>
    <property type="match status" value="1"/>
</dbReference>
<name>A0A7C0XDC6_UNCW3</name>
<accession>A0A7C0XDC6</accession>
<dbReference type="GO" id="GO:0016410">
    <property type="term" value="F:N-acyltransferase activity"/>
    <property type="evidence" value="ECO:0007669"/>
    <property type="project" value="InterPro"/>
</dbReference>
<keyword evidence="6" id="KW-0677">Repeat</keyword>
<evidence type="ECO:0000256" key="2">
    <source>
        <dbReference type="ARBA" id="ARBA00022556"/>
    </source>
</evidence>
<dbReference type="GO" id="GO:0103118">
    <property type="term" value="F:UDP-3-O-[(3R)-3-hydroxyacyl]-glucosamine N-acyltransferase activity"/>
    <property type="evidence" value="ECO:0007669"/>
    <property type="project" value="UniProtKB-EC"/>
</dbReference>
<dbReference type="EC" id="2.3.1.191" evidence="6"/>
<dbReference type="Pfam" id="PF14602">
    <property type="entry name" value="Hexapep_2"/>
    <property type="match status" value="1"/>
</dbReference>
<evidence type="ECO:0000256" key="5">
    <source>
        <dbReference type="ARBA" id="ARBA00023315"/>
    </source>
</evidence>
<dbReference type="NCBIfam" id="TIGR01853">
    <property type="entry name" value="lipid_A_lpxD"/>
    <property type="match status" value="1"/>
</dbReference>